<dbReference type="InParanoid" id="K1PP09"/>
<dbReference type="GO" id="GO:0016627">
    <property type="term" value="F:oxidoreductase activity, acting on the CH-CH group of donors"/>
    <property type="evidence" value="ECO:0007669"/>
    <property type="project" value="InterPro"/>
</dbReference>
<feature type="domain" description="Nose resistant-to-fluoxetine protein N-terminal" evidence="5">
    <location>
        <begin position="110"/>
        <end position="240"/>
    </location>
</feature>
<dbReference type="PROSITE" id="PS50244">
    <property type="entry name" value="S5A_REDUCTASE"/>
    <property type="match status" value="1"/>
</dbReference>
<dbReference type="InterPro" id="IPR052728">
    <property type="entry name" value="O2_lipid_transport_reg"/>
</dbReference>
<dbReference type="PANTHER" id="PTHR11161:SF0">
    <property type="entry name" value="O-ACYLTRANSFERASE LIKE PROTEIN"/>
    <property type="match status" value="1"/>
</dbReference>
<reference evidence="6" key="1">
    <citation type="journal article" date="2012" name="Nature">
        <title>The oyster genome reveals stress adaptation and complexity of shell formation.</title>
        <authorList>
            <person name="Zhang G."/>
            <person name="Fang X."/>
            <person name="Guo X."/>
            <person name="Li L."/>
            <person name="Luo R."/>
            <person name="Xu F."/>
            <person name="Yang P."/>
            <person name="Zhang L."/>
            <person name="Wang X."/>
            <person name="Qi H."/>
            <person name="Xiong Z."/>
            <person name="Que H."/>
            <person name="Xie Y."/>
            <person name="Holland P.W."/>
            <person name="Paps J."/>
            <person name="Zhu Y."/>
            <person name="Wu F."/>
            <person name="Chen Y."/>
            <person name="Wang J."/>
            <person name="Peng C."/>
            <person name="Meng J."/>
            <person name="Yang L."/>
            <person name="Liu J."/>
            <person name="Wen B."/>
            <person name="Zhang N."/>
            <person name="Huang Z."/>
            <person name="Zhu Q."/>
            <person name="Feng Y."/>
            <person name="Mount A."/>
            <person name="Hedgecock D."/>
            <person name="Xu Z."/>
            <person name="Liu Y."/>
            <person name="Domazet-Loso T."/>
            <person name="Du Y."/>
            <person name="Sun X."/>
            <person name="Zhang S."/>
            <person name="Liu B."/>
            <person name="Cheng P."/>
            <person name="Jiang X."/>
            <person name="Li J."/>
            <person name="Fan D."/>
            <person name="Wang W."/>
            <person name="Fu W."/>
            <person name="Wang T."/>
            <person name="Wang B."/>
            <person name="Zhang J."/>
            <person name="Peng Z."/>
            <person name="Li Y."/>
            <person name="Li N."/>
            <person name="Wang J."/>
            <person name="Chen M."/>
            <person name="He Y."/>
            <person name="Tan F."/>
            <person name="Song X."/>
            <person name="Zheng Q."/>
            <person name="Huang R."/>
            <person name="Yang H."/>
            <person name="Du X."/>
            <person name="Chen L."/>
            <person name="Yang M."/>
            <person name="Gaffney P.M."/>
            <person name="Wang S."/>
            <person name="Luo L."/>
            <person name="She Z."/>
            <person name="Ming Y."/>
            <person name="Huang W."/>
            <person name="Zhang S."/>
            <person name="Huang B."/>
            <person name="Zhang Y."/>
            <person name="Qu T."/>
            <person name="Ni P."/>
            <person name="Miao G."/>
            <person name="Wang J."/>
            <person name="Wang Q."/>
            <person name="Steinberg C.E."/>
            <person name="Wang H."/>
            <person name="Li N."/>
            <person name="Qian L."/>
            <person name="Zhang G."/>
            <person name="Li Y."/>
            <person name="Yang H."/>
            <person name="Liu X."/>
            <person name="Wang J."/>
            <person name="Yin Y."/>
            <person name="Wang J."/>
        </authorList>
    </citation>
    <scope>NUCLEOTIDE SEQUENCE [LARGE SCALE GENOMIC DNA]</scope>
    <source>
        <strain evidence="6">05x7-T-G4-1.051#20</strain>
    </source>
</reference>
<accession>K1PP09</accession>
<dbReference type="GO" id="GO:0016020">
    <property type="term" value="C:membrane"/>
    <property type="evidence" value="ECO:0007669"/>
    <property type="project" value="UniProtKB-SubCell"/>
</dbReference>
<dbReference type="HOGENOM" id="CLU_362584_0_0_1"/>
<keyword evidence="4" id="KW-0472">Membrane</keyword>
<evidence type="ECO:0000256" key="2">
    <source>
        <dbReference type="ARBA" id="ARBA00022692"/>
    </source>
</evidence>
<dbReference type="PANTHER" id="PTHR11161">
    <property type="entry name" value="O-ACYLTRANSFERASE"/>
    <property type="match status" value="1"/>
</dbReference>
<dbReference type="InterPro" id="IPR006621">
    <property type="entry name" value="Nose-resist-to-fluoxetine_N"/>
</dbReference>
<evidence type="ECO:0000256" key="4">
    <source>
        <dbReference type="ARBA" id="ARBA00023136"/>
    </source>
</evidence>
<sequence>MSVTETNIDFEVKIVKGTCTLSGEHTKMALTQTVLGLVVLAVCHCSKHSQDIPGYHDLLKQGFSKLVTRESDQYILDRYDVRTLIQRMVSAEGLLSRKETGLDLSAANISEPCSVGVKLLEDGLQQRMLDSFFKIPSGVLDGDIIWPGQYDECININQAFNDRLTYNMTFLIHGKYFLAALLIPVDLIKTNLSMRVGLCLPDVCDETDVRELLEYYLGILFTNSSSKYEVNSVSHPETKFERTPEFIIASVICSIVGFLLLVGTLYDMFIYQRPENSDIVSGRFNKPEIEPPILNSDTAHLLSTSSQGTLIHRVLHNRKLGKFLLTFSISTNGSKVLSTEPPPPTAVQAVNGVRVLSMSWVILGHTYIFLISNFKNLIPVAPELIHRWTFQIVLNAIFSVDSFFLLRLTPTLMLVLLVYTAYFQYWGKPLIGYILCFALILMQAIYRGIISVNLKMTMNSSTNQEKFFDELYQRPYARIAPYVVGVVTGFFMWKSRRQCVALLGWVIALGCVSAVIFGTTHENRGHKNSLSVDALYNSLSVLTWSLGVAWIIFACNTGYGELLPPAQILAVLLMGEVQMIRRLTECIFVNSYSASTMSVVIYLTGVFFYCFQGISIVCLMQEKTLTLSAIWSDLQWYNYLLITMFLYFSYKQHILNNILSSLRCNEQGMYSAVVTDKHLIPEGDLFQHSSCPHFFMEILIYSVYCAMFWWRHTVCNSVGLFVLVNQLLAGHLAHRWYQENFPNYPRERTPVIPLVHYSRLAGVPPPKKKKC</sequence>
<evidence type="ECO:0000256" key="3">
    <source>
        <dbReference type="ARBA" id="ARBA00022989"/>
    </source>
</evidence>
<dbReference type="EMBL" id="JH819023">
    <property type="protein sequence ID" value="EKC18220.1"/>
    <property type="molecule type" value="Genomic_DNA"/>
</dbReference>
<evidence type="ECO:0000259" key="5">
    <source>
        <dbReference type="SMART" id="SM00703"/>
    </source>
</evidence>
<dbReference type="GO" id="GO:0006629">
    <property type="term" value="P:lipid metabolic process"/>
    <property type="evidence" value="ECO:0007669"/>
    <property type="project" value="InterPro"/>
</dbReference>
<name>K1PP09_MAGGI</name>
<evidence type="ECO:0000313" key="6">
    <source>
        <dbReference type="EMBL" id="EKC18220.1"/>
    </source>
</evidence>
<dbReference type="Pfam" id="PF20146">
    <property type="entry name" value="NRF"/>
    <property type="match status" value="1"/>
</dbReference>
<dbReference type="InterPro" id="IPR001104">
    <property type="entry name" value="3-oxo-5_a-steroid_4-DH_C"/>
</dbReference>
<comment type="subcellular location">
    <subcellularLocation>
        <location evidence="1">Membrane</location>
        <topology evidence="1">Multi-pass membrane protein</topology>
    </subcellularLocation>
</comment>
<evidence type="ECO:0000256" key="1">
    <source>
        <dbReference type="ARBA" id="ARBA00004141"/>
    </source>
</evidence>
<keyword evidence="2" id="KW-0812">Transmembrane</keyword>
<keyword evidence="3" id="KW-1133">Transmembrane helix</keyword>
<dbReference type="SMART" id="SM00703">
    <property type="entry name" value="NRF"/>
    <property type="match status" value="1"/>
</dbReference>
<dbReference type="Pfam" id="PF02544">
    <property type="entry name" value="Steroid_dh"/>
    <property type="match status" value="1"/>
</dbReference>
<dbReference type="AlphaFoldDB" id="K1PP09"/>
<organism evidence="6">
    <name type="scientific">Magallana gigas</name>
    <name type="common">Pacific oyster</name>
    <name type="synonym">Crassostrea gigas</name>
    <dbReference type="NCBI Taxonomy" id="29159"/>
    <lineage>
        <taxon>Eukaryota</taxon>
        <taxon>Metazoa</taxon>
        <taxon>Spiralia</taxon>
        <taxon>Lophotrochozoa</taxon>
        <taxon>Mollusca</taxon>
        <taxon>Bivalvia</taxon>
        <taxon>Autobranchia</taxon>
        <taxon>Pteriomorphia</taxon>
        <taxon>Ostreida</taxon>
        <taxon>Ostreoidea</taxon>
        <taxon>Ostreidae</taxon>
        <taxon>Magallana</taxon>
    </lineage>
</organism>
<proteinExistence type="predicted"/>
<protein>
    <submittedName>
        <fullName evidence="6">3-oxo-5-alpha-steroid 4-dehydrogenase 3</fullName>
    </submittedName>
</protein>
<gene>
    <name evidence="6" type="ORF">CGI_10014150</name>
</gene>